<organism evidence="1 2">
    <name type="scientific">Klebsiella oxytoca</name>
    <dbReference type="NCBI Taxonomy" id="571"/>
    <lineage>
        <taxon>Bacteria</taxon>
        <taxon>Pseudomonadati</taxon>
        <taxon>Pseudomonadota</taxon>
        <taxon>Gammaproteobacteria</taxon>
        <taxon>Enterobacterales</taxon>
        <taxon>Enterobacteriaceae</taxon>
        <taxon>Klebsiella/Raoultella group</taxon>
        <taxon>Klebsiella</taxon>
    </lineage>
</organism>
<sequence>MLRFHGKDLKAVLTEAISRDKPVMLTCDGDKGVFLSVQDAERFGADSRRAGQLRHQAFADGCHPDQDAAGPATSRLLAGYRWLATTTTLALTEGRMWDMITKHHQLTLTLSARDIGVFSGERHYVPVAEYRDFTDRMHVTAVGHFDACNSRSDLRHWCTAALRLLRDVRPLACRHASPYDHHQFLMAAHNLQRRTECVSPDGALRLLSA</sequence>
<comment type="caution">
    <text evidence="1">The sequence shown here is derived from an EMBL/GenBank/DDBJ whole genome shotgun (WGS) entry which is preliminary data.</text>
</comment>
<accession>A0AAN5RH11</accession>
<reference evidence="1" key="1">
    <citation type="journal article" date="2018" name="Genome Biol.">
        <title>SKESA: strategic k-mer extension for scrupulous assemblies.</title>
        <authorList>
            <person name="Souvorov A."/>
            <person name="Agarwala R."/>
            <person name="Lipman D.J."/>
        </authorList>
    </citation>
    <scope>NUCLEOTIDE SEQUENCE</scope>
    <source>
        <strain evidence="1">R404</strain>
    </source>
</reference>
<name>A0AAN5RH11_KLEOX</name>
<evidence type="ECO:0000313" key="1">
    <source>
        <dbReference type="EMBL" id="HAT1685325.1"/>
    </source>
</evidence>
<dbReference type="Proteomes" id="UP000856143">
    <property type="component" value="Unassembled WGS sequence"/>
</dbReference>
<dbReference type="EMBL" id="DACSEO010000179">
    <property type="protein sequence ID" value="HAT1685325.1"/>
    <property type="molecule type" value="Genomic_DNA"/>
</dbReference>
<reference evidence="1" key="2">
    <citation type="submission" date="2020-11" db="EMBL/GenBank/DDBJ databases">
        <authorList>
            <consortium name="NCBI Pathogen Detection Project"/>
        </authorList>
    </citation>
    <scope>NUCLEOTIDE SEQUENCE</scope>
    <source>
        <strain evidence="1">R404</strain>
    </source>
</reference>
<proteinExistence type="predicted"/>
<gene>
    <name evidence="1" type="ORF">I8Y21_006178</name>
</gene>
<protein>
    <submittedName>
        <fullName evidence="1">Uncharacterized protein</fullName>
    </submittedName>
</protein>
<dbReference type="AlphaFoldDB" id="A0AAN5RH11"/>
<evidence type="ECO:0000313" key="2">
    <source>
        <dbReference type="Proteomes" id="UP000856143"/>
    </source>
</evidence>